<reference evidence="2" key="1">
    <citation type="submission" date="2016-10" db="EMBL/GenBank/DDBJ databases">
        <authorList>
            <person name="Varghese N."/>
            <person name="Submissions S."/>
        </authorList>
    </citation>
    <scope>NUCLEOTIDE SEQUENCE [LARGE SCALE GENOMIC DNA]</scope>
    <source>
        <strain evidence="2">CGMCC 4.2126</strain>
    </source>
</reference>
<accession>A0A1I3VPS3</accession>
<dbReference type="EMBL" id="FOQY01000014">
    <property type="protein sequence ID" value="SFJ96257.1"/>
    <property type="molecule type" value="Genomic_DNA"/>
</dbReference>
<dbReference type="AlphaFoldDB" id="A0A1I3VPS3"/>
<dbReference type="GeneID" id="96300094"/>
<name>A0A1I3VPS3_9ACTN</name>
<protein>
    <submittedName>
        <fullName evidence="1">Uncharacterized protein</fullName>
    </submittedName>
</protein>
<gene>
    <name evidence="1" type="ORF">SAMN05216275_114172</name>
</gene>
<dbReference type="RefSeq" id="WP_093888816.1">
    <property type="nucleotide sequence ID" value="NZ_FOQY01000014.1"/>
</dbReference>
<dbReference type="Proteomes" id="UP000199111">
    <property type="component" value="Unassembled WGS sequence"/>
</dbReference>
<keyword evidence="2" id="KW-1185">Reference proteome</keyword>
<sequence length="62" mass="6585">MPAVEEPRVAVWWVDPGEMNTAMPADAVGAEDAAAAPGPETVVPTLRRLIEERPAIGRVSHP</sequence>
<evidence type="ECO:0000313" key="2">
    <source>
        <dbReference type="Proteomes" id="UP000199111"/>
    </source>
</evidence>
<organism evidence="1 2">
    <name type="scientific">Streptosporangium canum</name>
    <dbReference type="NCBI Taxonomy" id="324952"/>
    <lineage>
        <taxon>Bacteria</taxon>
        <taxon>Bacillati</taxon>
        <taxon>Actinomycetota</taxon>
        <taxon>Actinomycetes</taxon>
        <taxon>Streptosporangiales</taxon>
        <taxon>Streptosporangiaceae</taxon>
        <taxon>Streptosporangium</taxon>
    </lineage>
</organism>
<proteinExistence type="predicted"/>
<evidence type="ECO:0000313" key="1">
    <source>
        <dbReference type="EMBL" id="SFJ96257.1"/>
    </source>
</evidence>